<dbReference type="EMBL" id="JARPYR010000021">
    <property type="protein sequence ID" value="MDT2597414.1"/>
    <property type="molecule type" value="Genomic_DNA"/>
</dbReference>
<keyword evidence="4" id="KW-0067">ATP-binding</keyword>
<dbReference type="Pfam" id="PF14528">
    <property type="entry name" value="LAGLIDADG_3"/>
    <property type="match status" value="1"/>
</dbReference>
<dbReference type="Gene3D" id="3.40.50.300">
    <property type="entry name" value="P-loop containing nucleotide triphosphate hydrolases"/>
    <property type="match status" value="1"/>
</dbReference>
<comment type="caution">
    <text evidence="11">The sequence shown here is derived from an EMBL/GenBank/DDBJ whole genome shotgun (WGS) entry which is preliminary data.</text>
</comment>
<name>A0ABU3ERC3_9ENTE</name>
<evidence type="ECO:0000259" key="9">
    <source>
        <dbReference type="PROSITE" id="PS50819"/>
    </source>
</evidence>
<keyword evidence="3" id="KW-0347">Helicase</keyword>
<dbReference type="PROSITE" id="PS50819">
    <property type="entry name" value="INTEIN_ENDONUCLEASE"/>
    <property type="match status" value="1"/>
</dbReference>
<dbReference type="InterPro" id="IPR027434">
    <property type="entry name" value="Homing_endonucl"/>
</dbReference>
<feature type="domain" description="SF4 helicase" evidence="10">
    <location>
        <begin position="536"/>
        <end position="759"/>
    </location>
</feature>
<dbReference type="InterPro" id="IPR004860">
    <property type="entry name" value="LAGLIDADG_dom"/>
</dbReference>
<dbReference type="InterPro" id="IPR036844">
    <property type="entry name" value="Hint_dom_sf"/>
</dbReference>
<dbReference type="PANTHER" id="PTHR30153">
    <property type="entry name" value="REPLICATIVE DNA HELICASE DNAB"/>
    <property type="match status" value="1"/>
</dbReference>
<reference evidence="11 12" key="1">
    <citation type="submission" date="2023-03" db="EMBL/GenBank/DDBJ databases">
        <authorList>
            <person name="Shen W."/>
            <person name="Cai J."/>
        </authorList>
    </citation>
    <scope>NUCLEOTIDE SEQUENCE [LARGE SCALE GENOMIC DNA]</scope>
    <source>
        <strain evidence="11 12">P72-2</strain>
    </source>
</reference>
<dbReference type="Proteomes" id="UP001256547">
    <property type="component" value="Unassembled WGS sequence"/>
</dbReference>
<dbReference type="SUPFAM" id="SSF51294">
    <property type="entry name" value="Hedgehog/intein (Hint) domain"/>
    <property type="match status" value="1"/>
</dbReference>
<evidence type="ECO:0000256" key="1">
    <source>
        <dbReference type="ARBA" id="ARBA00022705"/>
    </source>
</evidence>
<keyword evidence="3" id="KW-0378">Hydrolase</keyword>
<evidence type="ECO:0000259" key="10">
    <source>
        <dbReference type="PROSITE" id="PS51199"/>
    </source>
</evidence>
<evidence type="ECO:0000313" key="12">
    <source>
        <dbReference type="Proteomes" id="UP001256547"/>
    </source>
</evidence>
<dbReference type="PROSITE" id="PS51199">
    <property type="entry name" value="SF4_HELICASE"/>
    <property type="match status" value="1"/>
</dbReference>
<evidence type="ECO:0000313" key="11">
    <source>
        <dbReference type="EMBL" id="MDT2597414.1"/>
    </source>
</evidence>
<comment type="function">
    <text evidence="7">The intein is an endonuclease.</text>
</comment>
<evidence type="ECO:0000256" key="6">
    <source>
        <dbReference type="ARBA" id="ARBA00023235"/>
    </source>
</evidence>
<sequence>MNNELSLVAEMLNNPSIITSVDIDSEWFESPQQKMIVEALTRLRGVNYTTEQVYREMRSIDLFSAGTVDDLETLKGLAPQLGIERELARQIHNAYLDRKLHTASTNYAQTLSKTDGDKLQRLLEEKREVNHIKSDGRLDVAFAEFCDSLDRPSNAMTTYKPLDDFLGGGITGGKLIVLAGRPATGKGHPNWLEIPTPKGKVRFGDLKPNDYVFDQHGKPTRVVGVYPRGTLKTFEVTLKDGRKTIVDEDHIWSVYTSKGNLKEITTKEIFETGTHRVDVNEKKHARYSIPLNGPVEYKPQNKSVVDPYLIGVFLGDGCSSERPLTISGCDEFVFKKVAETTNTKPKKLSLKNYSWVFELKEYKKNKKYLQTKDVFSDLPEVTRYSHLKEIPEYLMTSSISERFELLRGLFDTDGSAYISKNSPYVKYNTTSRKMAYQVRELLFSIGYENRIRKDERGKNICYEISVLAEVCKLSELFKTPTKKNVLLECNHKFRKKFNRSIISGIKEVGYEEVTCISVENKDQLYLCNDFIVTHNTAFALNIMYELFTKNNDVACDFFTFEMGQNELMTRLVSKVTNINSLLFVGKDKLSPDNKIKAREAYEAMKRSFDMRVFTSEYSNLNDIKYAIKKRIGDKRYVAFVDYAGLITVNDARKNERQVMNEVTRELKKLTTDYGITIILLAQLSRAVEQRQDKRPMLSDLKESGSLEQDANVTLLLSADEKDSQKIRCDVAKNREGMTGIAPFIFDKKHMDFSIDFDEWRG</sequence>
<dbReference type="InterPro" id="IPR007694">
    <property type="entry name" value="DNA_helicase_DnaB-like_C"/>
</dbReference>
<dbReference type="InterPro" id="IPR004042">
    <property type="entry name" value="Intein_endonuc_central"/>
</dbReference>
<keyword evidence="5" id="KW-0238">DNA-binding</keyword>
<feature type="domain" description="DOD-type homing endonuclease" evidence="9">
    <location>
        <begin position="309"/>
        <end position="447"/>
    </location>
</feature>
<keyword evidence="2" id="KW-0547">Nucleotide-binding</keyword>
<dbReference type="InterPro" id="IPR006142">
    <property type="entry name" value="INTEIN"/>
</dbReference>
<keyword evidence="1" id="KW-0235">DNA replication</keyword>
<dbReference type="InterPro" id="IPR016136">
    <property type="entry name" value="DNA_helicase_N/primase_C"/>
</dbReference>
<dbReference type="Pfam" id="PF03796">
    <property type="entry name" value="DnaB_C"/>
    <property type="match status" value="1"/>
</dbReference>
<evidence type="ECO:0000256" key="7">
    <source>
        <dbReference type="ARBA" id="ARBA00044940"/>
    </source>
</evidence>
<organism evidence="11 12">
    <name type="scientific">Enterococcus dongliensis</name>
    <dbReference type="NCBI Taxonomy" id="2559925"/>
    <lineage>
        <taxon>Bacteria</taxon>
        <taxon>Bacillati</taxon>
        <taxon>Bacillota</taxon>
        <taxon>Bacilli</taxon>
        <taxon>Lactobacillales</taxon>
        <taxon>Enterococcaceae</taxon>
        <taxon>Enterococcus</taxon>
    </lineage>
</organism>
<evidence type="ECO:0000256" key="4">
    <source>
        <dbReference type="ARBA" id="ARBA00022840"/>
    </source>
</evidence>
<dbReference type="RefSeq" id="WP_311924839.1">
    <property type="nucleotide sequence ID" value="NZ_JARPYR010000021.1"/>
</dbReference>
<keyword evidence="6" id="KW-0413">Isomerase</keyword>
<dbReference type="PRINTS" id="PR00379">
    <property type="entry name" value="INTEIN"/>
</dbReference>
<evidence type="ECO:0000256" key="3">
    <source>
        <dbReference type="ARBA" id="ARBA00022806"/>
    </source>
</evidence>
<evidence type="ECO:0000256" key="2">
    <source>
        <dbReference type="ARBA" id="ARBA00022741"/>
    </source>
</evidence>
<dbReference type="Gene3D" id="2.170.16.10">
    <property type="entry name" value="Hedgehog/Intein (Hint) domain"/>
    <property type="match status" value="1"/>
</dbReference>
<accession>A0ABU3ERC3</accession>
<evidence type="ECO:0000256" key="5">
    <source>
        <dbReference type="ARBA" id="ARBA00023125"/>
    </source>
</evidence>
<dbReference type="Gene3D" id="3.10.28.10">
    <property type="entry name" value="Homing endonucleases"/>
    <property type="match status" value="1"/>
</dbReference>
<evidence type="ECO:0000256" key="8">
    <source>
        <dbReference type="ARBA" id="ARBA00045002"/>
    </source>
</evidence>
<dbReference type="InterPro" id="IPR027417">
    <property type="entry name" value="P-loop_NTPase"/>
</dbReference>
<dbReference type="SUPFAM" id="SSF52540">
    <property type="entry name" value="P-loop containing nucleoside triphosphate hydrolases"/>
    <property type="match status" value="1"/>
</dbReference>
<dbReference type="Gene3D" id="1.10.860.10">
    <property type="entry name" value="DNAb Helicase, Chain A"/>
    <property type="match status" value="1"/>
</dbReference>
<dbReference type="SUPFAM" id="SSF55608">
    <property type="entry name" value="Homing endonucleases"/>
    <property type="match status" value="1"/>
</dbReference>
<protein>
    <recommendedName>
        <fullName evidence="8">DNA 5'-3' helicase DnaB</fullName>
    </recommendedName>
</protein>
<keyword evidence="12" id="KW-1185">Reference proteome</keyword>
<gene>
    <name evidence="11" type="ORF">P7D39_10420</name>
</gene>
<dbReference type="PANTHER" id="PTHR30153:SF2">
    <property type="entry name" value="REPLICATIVE DNA HELICASE"/>
    <property type="match status" value="1"/>
</dbReference>
<proteinExistence type="predicted"/>